<sequence length="252" mass="28223">MYLQGGLPQSKKGICAHSHADGPASCSSIQLWCLWLKDSVSRHIKYRWKILCNAGIGKSTRELMYIRAVKHWCRQQHLRSVFCLQTPHGFPALSSPERVGETKPSSQPRSPVCCSQKLLFCCDPTGPRYIEALPRISSIFSTSTICSESPPKGEIVSLALERLLKRIHKGGFGKVYKGRLADGSLVAVKRLKEDRTPGGELQFQTEVEMISMAVHSNLLRLCSFCMTPTERLLFYPYMVNGSVASCFKRLDI</sequence>
<dbReference type="Proteomes" id="UP001234297">
    <property type="component" value="Chromosome 12"/>
</dbReference>
<dbReference type="EMBL" id="CM056820">
    <property type="protein sequence ID" value="KAJ8616564.1"/>
    <property type="molecule type" value="Genomic_DNA"/>
</dbReference>
<proteinExistence type="predicted"/>
<accession>A0ACC2K624</accession>
<keyword evidence="2" id="KW-1185">Reference proteome</keyword>
<organism evidence="1 2">
    <name type="scientific">Persea americana</name>
    <name type="common">Avocado</name>
    <dbReference type="NCBI Taxonomy" id="3435"/>
    <lineage>
        <taxon>Eukaryota</taxon>
        <taxon>Viridiplantae</taxon>
        <taxon>Streptophyta</taxon>
        <taxon>Embryophyta</taxon>
        <taxon>Tracheophyta</taxon>
        <taxon>Spermatophyta</taxon>
        <taxon>Magnoliopsida</taxon>
        <taxon>Magnoliidae</taxon>
        <taxon>Laurales</taxon>
        <taxon>Lauraceae</taxon>
        <taxon>Persea</taxon>
    </lineage>
</organism>
<evidence type="ECO:0000313" key="1">
    <source>
        <dbReference type="EMBL" id="KAJ8616564.1"/>
    </source>
</evidence>
<reference evidence="1 2" key="1">
    <citation type="journal article" date="2022" name="Hortic Res">
        <title>A haplotype resolved chromosomal level avocado genome allows analysis of novel avocado genes.</title>
        <authorList>
            <person name="Nath O."/>
            <person name="Fletcher S.J."/>
            <person name="Hayward A."/>
            <person name="Shaw L.M."/>
            <person name="Masouleh A.K."/>
            <person name="Furtado A."/>
            <person name="Henry R.J."/>
            <person name="Mitter N."/>
        </authorList>
    </citation>
    <scope>NUCLEOTIDE SEQUENCE [LARGE SCALE GENOMIC DNA]</scope>
    <source>
        <strain evidence="2">cv. Hass</strain>
    </source>
</reference>
<name>A0ACC2K624_PERAE</name>
<gene>
    <name evidence="1" type="ORF">MRB53_035936</name>
</gene>
<protein>
    <submittedName>
        <fullName evidence="1">Uncharacterized protein</fullName>
    </submittedName>
</protein>
<comment type="caution">
    <text evidence="1">The sequence shown here is derived from an EMBL/GenBank/DDBJ whole genome shotgun (WGS) entry which is preliminary data.</text>
</comment>
<evidence type="ECO:0000313" key="2">
    <source>
        <dbReference type="Proteomes" id="UP001234297"/>
    </source>
</evidence>